<protein>
    <submittedName>
        <fullName evidence="1">Uncharacterized protein</fullName>
    </submittedName>
</protein>
<name>A0A7W7WBX8_9ACTN</name>
<reference evidence="1 2" key="1">
    <citation type="submission" date="2020-08" db="EMBL/GenBank/DDBJ databases">
        <title>Sequencing the genomes of 1000 actinobacteria strains.</title>
        <authorList>
            <person name="Klenk H.-P."/>
        </authorList>
    </citation>
    <scope>NUCLEOTIDE SEQUENCE [LARGE SCALE GENOMIC DNA]</scope>
    <source>
        <strain evidence="1 2">DSM 43023</strain>
    </source>
</reference>
<comment type="caution">
    <text evidence="1">The sequence shown here is derived from an EMBL/GenBank/DDBJ whole genome shotgun (WGS) entry which is preliminary data.</text>
</comment>
<keyword evidence="2" id="KW-1185">Reference proteome</keyword>
<evidence type="ECO:0000313" key="2">
    <source>
        <dbReference type="Proteomes" id="UP000534286"/>
    </source>
</evidence>
<dbReference type="RefSeq" id="WP_184756932.1">
    <property type="nucleotide sequence ID" value="NZ_BAABEK010000005.1"/>
</dbReference>
<proteinExistence type="predicted"/>
<sequence>MAEYEFPPDLLDAQRAYVAAHARVQEVTDALPSSMATLAGEAEVSEEQREELAAARAERLRWVSVLYADHPWWATVDNPAKARAALQETVKA</sequence>
<dbReference type="Proteomes" id="UP000534286">
    <property type="component" value="Unassembled WGS sequence"/>
</dbReference>
<gene>
    <name evidence="1" type="ORF">FHR32_005147</name>
</gene>
<organism evidence="1 2">
    <name type="scientific">Streptosporangium album</name>
    <dbReference type="NCBI Taxonomy" id="47479"/>
    <lineage>
        <taxon>Bacteria</taxon>
        <taxon>Bacillati</taxon>
        <taxon>Actinomycetota</taxon>
        <taxon>Actinomycetes</taxon>
        <taxon>Streptosporangiales</taxon>
        <taxon>Streptosporangiaceae</taxon>
        <taxon>Streptosporangium</taxon>
    </lineage>
</organism>
<dbReference type="EMBL" id="JACHJU010000002">
    <property type="protein sequence ID" value="MBB4940770.1"/>
    <property type="molecule type" value="Genomic_DNA"/>
</dbReference>
<accession>A0A7W7WBX8</accession>
<evidence type="ECO:0000313" key="1">
    <source>
        <dbReference type="EMBL" id="MBB4940770.1"/>
    </source>
</evidence>
<dbReference type="AlphaFoldDB" id="A0A7W7WBX8"/>